<sequence>MTQKKLLRDLISLLQPKLDSFDFKPNLKEQGFYRKDGMITYYFYFLLYNRTNIKSGDKGFLIEPYIRIGFDEIERYYKAITVNASLTSEWNFTTIGNNIATFLANPDGINRKKNESLDLIIWNEEEIQYVATELYTKFIDVAIPYFLTNNSIEKVDELLNSTPREDSVHMTNELWRFIKGIIAAKLNKNPKLFQLIETYNSLIIEWDMDEDSVREMEQLKSILPEISR</sequence>
<evidence type="ECO:0000313" key="1">
    <source>
        <dbReference type="EMBL" id="MCW3483878.1"/>
    </source>
</evidence>
<proteinExistence type="predicted"/>
<dbReference type="Proteomes" id="UP001207742">
    <property type="component" value="Unassembled WGS sequence"/>
</dbReference>
<evidence type="ECO:0008006" key="3">
    <source>
        <dbReference type="Google" id="ProtNLM"/>
    </source>
</evidence>
<dbReference type="RefSeq" id="WP_264729397.1">
    <property type="nucleotide sequence ID" value="NZ_JAPDNR010000001.1"/>
</dbReference>
<reference evidence="1 2" key="1">
    <citation type="submission" date="2022-10" db="EMBL/GenBank/DDBJ databases">
        <title>Chitinophaga nivalis PC15 sp. nov., isolated from Pyeongchang county, South Korea.</title>
        <authorList>
            <person name="Trinh H.N."/>
        </authorList>
    </citation>
    <scope>NUCLEOTIDE SEQUENCE [LARGE SCALE GENOMIC DNA]</scope>
    <source>
        <strain evidence="1 2">PC14</strain>
    </source>
</reference>
<dbReference type="EMBL" id="JAPDNS010000001">
    <property type="protein sequence ID" value="MCW3483878.1"/>
    <property type="molecule type" value="Genomic_DNA"/>
</dbReference>
<keyword evidence="2" id="KW-1185">Reference proteome</keyword>
<accession>A0ABT3IIT1</accession>
<gene>
    <name evidence="1" type="ORF">OL497_08240</name>
</gene>
<protein>
    <recommendedName>
        <fullName evidence="3">DUF4304 domain-containing protein</fullName>
    </recommendedName>
</protein>
<organism evidence="1 2">
    <name type="scientific">Chitinophaga nivalis</name>
    <dbReference type="NCBI Taxonomy" id="2991709"/>
    <lineage>
        <taxon>Bacteria</taxon>
        <taxon>Pseudomonadati</taxon>
        <taxon>Bacteroidota</taxon>
        <taxon>Chitinophagia</taxon>
        <taxon>Chitinophagales</taxon>
        <taxon>Chitinophagaceae</taxon>
        <taxon>Chitinophaga</taxon>
    </lineage>
</organism>
<comment type="caution">
    <text evidence="1">The sequence shown here is derived from an EMBL/GenBank/DDBJ whole genome shotgun (WGS) entry which is preliminary data.</text>
</comment>
<name>A0ABT3IIT1_9BACT</name>
<evidence type="ECO:0000313" key="2">
    <source>
        <dbReference type="Proteomes" id="UP001207742"/>
    </source>
</evidence>